<dbReference type="SUPFAM" id="SSF52922">
    <property type="entry name" value="TK C-terminal domain-like"/>
    <property type="match status" value="1"/>
</dbReference>
<dbReference type="NCBIfam" id="TIGR03710">
    <property type="entry name" value="OAFO_sf"/>
    <property type="match status" value="1"/>
</dbReference>
<evidence type="ECO:0000259" key="3">
    <source>
        <dbReference type="Pfam" id="PF01855"/>
    </source>
</evidence>
<dbReference type="InterPro" id="IPR002869">
    <property type="entry name" value="Pyrv_flavodox_OxRed_cen"/>
</dbReference>
<accession>A0A126QPR4</accession>
<dbReference type="EMBL" id="SOBK01000006">
    <property type="protein sequence ID" value="TDT88227.1"/>
    <property type="molecule type" value="Genomic_DNA"/>
</dbReference>
<dbReference type="OrthoDB" id="9794954at2"/>
<feature type="domain" description="Pyruvate/ketoisovalerate oxidoreductase catalytic" evidence="2">
    <location>
        <begin position="14"/>
        <end position="168"/>
    </location>
</feature>
<dbReference type="Pfam" id="PF01558">
    <property type="entry name" value="POR"/>
    <property type="match status" value="1"/>
</dbReference>
<proteinExistence type="predicted"/>
<dbReference type="SUPFAM" id="SSF52518">
    <property type="entry name" value="Thiamin diphosphate-binding fold (THDP-binding)"/>
    <property type="match status" value="1"/>
</dbReference>
<sequence length="561" mass="61178">MSKQSLNIVIGGAAGQGLATIGRLLSKAVVRAGYHLLVTQKYMSRVRGGHNTFAVRLGTEPLLSGTETIDVLAALNEETLDKHSEELAKNALVVAGDDLDTKDRNALRIPFKELAPKPLFYNIVVLGVLAGAIRLDISILEELLTQTFGKKGDEILQGNLDVLRKAYDWVAEQDHEFGFDGTPKAGKGRMMVNGNEAIALGALAAGCNFVSFYPMTPATSVALSLIGKGAPLGLQYEQVEDEIAAVNMALGASYAGAKALVTTSGGGFALMEEGISLAGVSETPLVCVVVQRPGPATGMATRTEQSDLNLVVYAGHGEFPRAVFAPSDPEECFYLTHRAFDLTETYQTPVFVLSDQYLADSYRDEELFDLDGLPEIAAPLLEWKEDEYKRYALTDDGVSPRLIPGYSEALVRADSHEHDESSRITENAENRTVQNSKRLRKETGLFEEVIGPDYYGEEGADVVLMSWGSTLGACLEACERIDSKKTFGVLHFKQVYPLREEQFMDYLESAGKVIAVEGNATAQFAQLVARETGFFAQDRILRFDGRAMTWEYVLKGLTEIL</sequence>
<keyword evidence="6" id="KW-1185">Reference proteome</keyword>
<dbReference type="Gene3D" id="3.40.50.970">
    <property type="match status" value="1"/>
</dbReference>
<dbReference type="SUPFAM" id="SSF53323">
    <property type="entry name" value="Pyruvate-ferredoxin oxidoreductase, PFOR, domain III"/>
    <property type="match status" value="1"/>
</dbReference>
<dbReference type="InterPro" id="IPR050722">
    <property type="entry name" value="Pyruvate:ferred/Flavod_OxRd"/>
</dbReference>
<dbReference type="AlphaFoldDB" id="A0A126QPR4"/>
<dbReference type="CDD" id="cd07034">
    <property type="entry name" value="TPP_PYR_PFOR_IOR-alpha_like"/>
    <property type="match status" value="1"/>
</dbReference>
<dbReference type="GO" id="GO:0016903">
    <property type="term" value="F:oxidoreductase activity, acting on the aldehyde or oxo group of donors"/>
    <property type="evidence" value="ECO:0007669"/>
    <property type="project" value="InterPro"/>
</dbReference>
<dbReference type="InterPro" id="IPR022367">
    <property type="entry name" value="2-oxoacid/accept_OxRdtase_asu"/>
</dbReference>
<dbReference type="PANTHER" id="PTHR32154:SF20">
    <property type="entry name" value="2-OXOGLUTARATE OXIDOREDUCTASE SUBUNIT KORA"/>
    <property type="match status" value="1"/>
</dbReference>
<gene>
    <name evidence="4" type="ORF">AWY79_11515</name>
    <name evidence="5" type="ORF">EDC59_10639</name>
</gene>
<dbReference type="InterPro" id="IPR019752">
    <property type="entry name" value="Pyrv/ketoisovalerate_OxRed_cat"/>
</dbReference>
<dbReference type="Proteomes" id="UP000295506">
    <property type="component" value="Unassembled WGS sequence"/>
</dbReference>
<dbReference type="EMBL" id="CP014206">
    <property type="protein sequence ID" value="AMK11698.1"/>
    <property type="molecule type" value="Genomic_DNA"/>
</dbReference>
<evidence type="ECO:0000313" key="5">
    <source>
        <dbReference type="EMBL" id="TDT88227.1"/>
    </source>
</evidence>
<keyword evidence="4" id="KW-0670">Pyruvate</keyword>
<dbReference type="PANTHER" id="PTHR32154">
    <property type="entry name" value="PYRUVATE-FLAVODOXIN OXIDOREDUCTASE-RELATED"/>
    <property type="match status" value="1"/>
</dbReference>
<dbReference type="RefSeq" id="WP_066803894.1">
    <property type="nucleotide sequence ID" value="NZ_CP014206.1"/>
</dbReference>
<reference evidence="5 7" key="2">
    <citation type="submission" date="2019-03" db="EMBL/GenBank/DDBJ databases">
        <title>Genomic Encyclopedia of Type Strains, Phase IV (KMG-IV): sequencing the most valuable type-strain genomes for metagenomic binning, comparative biology and taxonomic classification.</title>
        <authorList>
            <person name="Goeker M."/>
        </authorList>
    </citation>
    <scope>NUCLEOTIDE SEQUENCE [LARGE SCALE GENOMIC DNA]</scope>
    <source>
        <strain evidence="5 7">DSM 101483</strain>
    </source>
</reference>
<organism evidence="5 7">
    <name type="scientific">Pseudodesulfovibrio indicus</name>
    <dbReference type="NCBI Taxonomy" id="1716143"/>
    <lineage>
        <taxon>Bacteria</taxon>
        <taxon>Pseudomonadati</taxon>
        <taxon>Thermodesulfobacteriota</taxon>
        <taxon>Desulfovibrionia</taxon>
        <taxon>Desulfovibrionales</taxon>
        <taxon>Desulfovibrionaceae</taxon>
    </lineage>
</organism>
<protein>
    <submittedName>
        <fullName evidence="5">2-oxoglutarate ferredoxin oxidoreductase subunit alpha</fullName>
    </submittedName>
    <submittedName>
        <fullName evidence="4">Pyruvate ferredoxin oxidoreductase</fullName>
    </submittedName>
</protein>
<dbReference type="InterPro" id="IPR002880">
    <property type="entry name" value="Pyrv_Fd/Flavodoxin_OxRdtase_N"/>
</dbReference>
<dbReference type="Gene3D" id="3.40.50.920">
    <property type="match status" value="1"/>
</dbReference>
<dbReference type="InterPro" id="IPR029061">
    <property type="entry name" value="THDP-binding"/>
</dbReference>
<evidence type="ECO:0000313" key="4">
    <source>
        <dbReference type="EMBL" id="AMK11698.1"/>
    </source>
</evidence>
<reference evidence="4 6" key="1">
    <citation type="journal article" date="2016" name="Front. Microbiol.">
        <title>Genome Sequence of the Piezophilic, Mesophilic Sulfate-Reducing Bacterium Desulfovibrio indicus J2T.</title>
        <authorList>
            <person name="Cao J."/>
            <person name="Maignien L."/>
            <person name="Shao Z."/>
            <person name="Alain K."/>
            <person name="Jebbar M."/>
        </authorList>
    </citation>
    <scope>NUCLEOTIDE SEQUENCE [LARGE SCALE GENOMIC DNA]</scope>
    <source>
        <strain evidence="4 6">J2</strain>
    </source>
</reference>
<dbReference type="Gene3D" id="3.40.920.10">
    <property type="entry name" value="Pyruvate-ferredoxin oxidoreductase, PFOR, domain III"/>
    <property type="match status" value="1"/>
</dbReference>
<dbReference type="KEGG" id="dej:AWY79_11515"/>
<dbReference type="GO" id="GO:0006979">
    <property type="term" value="P:response to oxidative stress"/>
    <property type="evidence" value="ECO:0007669"/>
    <property type="project" value="TreeGrafter"/>
</dbReference>
<evidence type="ECO:0000313" key="7">
    <source>
        <dbReference type="Proteomes" id="UP000295506"/>
    </source>
</evidence>
<keyword evidence="1" id="KW-0560">Oxidoreductase</keyword>
<dbReference type="FunFam" id="3.40.50.970:FF:000022">
    <property type="entry name" value="2-oxoglutarate ferredoxin oxidoreductase alpha subunit"/>
    <property type="match status" value="1"/>
</dbReference>
<dbReference type="Pfam" id="PF01855">
    <property type="entry name" value="POR_N"/>
    <property type="match status" value="1"/>
</dbReference>
<dbReference type="Proteomes" id="UP000055611">
    <property type="component" value="Chromosome"/>
</dbReference>
<name>A0A126QPR4_9BACT</name>
<dbReference type="InterPro" id="IPR009014">
    <property type="entry name" value="Transketo_C/PFOR_II"/>
</dbReference>
<evidence type="ECO:0000256" key="1">
    <source>
        <dbReference type="ARBA" id="ARBA00023002"/>
    </source>
</evidence>
<evidence type="ECO:0000259" key="2">
    <source>
        <dbReference type="Pfam" id="PF01558"/>
    </source>
</evidence>
<feature type="domain" description="Pyruvate flavodoxin/ferredoxin oxidoreductase pyrimidine binding" evidence="3">
    <location>
        <begin position="201"/>
        <end position="433"/>
    </location>
</feature>
<evidence type="ECO:0000313" key="6">
    <source>
        <dbReference type="Proteomes" id="UP000055611"/>
    </source>
</evidence>